<dbReference type="PANTHER" id="PTHR12872:SF1">
    <property type="entry name" value="ALPHA-N-ACETYLGLUCOSAMINIDASE"/>
    <property type="match status" value="1"/>
</dbReference>
<dbReference type="InterPro" id="IPR029018">
    <property type="entry name" value="Hex-like_dom2"/>
</dbReference>
<evidence type="ECO:0008006" key="8">
    <source>
        <dbReference type="Google" id="ProtNLM"/>
    </source>
</evidence>
<name>A0A9D4FQK4_DREPO</name>
<evidence type="ECO:0000313" key="7">
    <source>
        <dbReference type="Proteomes" id="UP000828390"/>
    </source>
</evidence>
<protein>
    <recommendedName>
        <fullName evidence="8">Alpha-N-acetylglucosaminidase</fullName>
    </recommendedName>
</protein>
<evidence type="ECO:0000259" key="3">
    <source>
        <dbReference type="Pfam" id="PF05089"/>
    </source>
</evidence>
<dbReference type="Gene3D" id="3.30.379.10">
    <property type="entry name" value="Chitobiase/beta-hexosaminidase domain 2-like"/>
    <property type="match status" value="1"/>
</dbReference>
<dbReference type="Gene3D" id="1.20.120.670">
    <property type="entry name" value="N-acetyl-b-d-glucoasminidase"/>
    <property type="match status" value="1"/>
</dbReference>
<organism evidence="6 7">
    <name type="scientific">Dreissena polymorpha</name>
    <name type="common">Zebra mussel</name>
    <name type="synonym">Mytilus polymorpha</name>
    <dbReference type="NCBI Taxonomy" id="45954"/>
    <lineage>
        <taxon>Eukaryota</taxon>
        <taxon>Metazoa</taxon>
        <taxon>Spiralia</taxon>
        <taxon>Lophotrochozoa</taxon>
        <taxon>Mollusca</taxon>
        <taxon>Bivalvia</taxon>
        <taxon>Autobranchia</taxon>
        <taxon>Heteroconchia</taxon>
        <taxon>Euheterodonta</taxon>
        <taxon>Imparidentia</taxon>
        <taxon>Neoheterodontei</taxon>
        <taxon>Myida</taxon>
        <taxon>Dreissenoidea</taxon>
        <taxon>Dreissenidae</taxon>
        <taxon>Dreissena</taxon>
    </lineage>
</organism>
<feature type="signal peptide" evidence="2">
    <location>
        <begin position="1"/>
        <end position="18"/>
    </location>
</feature>
<dbReference type="EMBL" id="JAIWYP010000007">
    <property type="protein sequence ID" value="KAH3801448.1"/>
    <property type="molecule type" value="Genomic_DNA"/>
</dbReference>
<keyword evidence="1" id="KW-0378">Hydrolase</keyword>
<feature type="chain" id="PRO_5039731421" description="Alpha-N-acetylglucosaminidase" evidence="2">
    <location>
        <begin position="19"/>
        <end position="776"/>
    </location>
</feature>
<sequence length="776" mass="86957">MKSWMIAVCLVVVGHVSAMKDFPTLNHLRPSSSIADQSLAAQQLIGRVLGVDLASHFNVTVTGAKVLDSFNIISDGNTVSITATTGVAAAMGFYYYLKVHCGCQFTWAGQQLNIPSPLPAIAQPGITIMANDRFRYYQNVCTVSYSMAWWDWSQWEQHIDWMAMNGINLPLAFTGQEAVFQKTYMKLGFTADDLKMHWGGPAFLAWSRMGNMHGWGGPLPQSWIDNQLALQHQILARMRDLGMIPVLPGFSGLVPENFTRLYPNASVSQLSDWNGFDSTYCCTYLLDFEDPMFNKIGSTFIQTMQDEFGTDHIYNADSFNEMDPKSSSPSYLKTAGSAVYNAMATADPQAIWLMQGWLFQSPFWTPEPTKAYLTSVPIGKMIVLDLIAEGSPIYVRTQSFYGQPFIWCMLHNFGGTMELFGNIDAINNGPFKGRQFTGSTMVGIGLTPEGIFQNEAIYEFMNENAYAKSPRNLTEWFTNYTVQRYGSYHSDADQAWQLLRQTVYRGSVRSTMGLAQLRGSATSVPTLRPQLPARYPPVWYDTKLLYMAWKHMLNAAPKFSNNSLFRYDLVDIGRNSLQMLSIQYYTAILAAYQNQSIDALDKAGGAMMNILSDLELLLGSDPHFLLGPWIRDARSWGVTASEADLMEYNARNQVTLWGPTGEIRDYAAKQWAGLISGYYAPRWGKFIGMLALCVSQGTQFSQTEYNEVVLETIEEPFCADTTQVPVNPTGDSVEISAALYQKYLPDMKSDFHSKLPVWATQGESGLKQAISWMYNN</sequence>
<dbReference type="Pfam" id="PF12972">
    <property type="entry name" value="NAGLU_C"/>
    <property type="match status" value="1"/>
</dbReference>
<evidence type="ECO:0000259" key="4">
    <source>
        <dbReference type="Pfam" id="PF12971"/>
    </source>
</evidence>
<keyword evidence="2" id="KW-0732">Signal</keyword>
<dbReference type="AlphaFoldDB" id="A0A9D4FQK4"/>
<keyword evidence="7" id="KW-1185">Reference proteome</keyword>
<evidence type="ECO:0000313" key="6">
    <source>
        <dbReference type="EMBL" id="KAH3801448.1"/>
    </source>
</evidence>
<dbReference type="Proteomes" id="UP000828390">
    <property type="component" value="Unassembled WGS sequence"/>
</dbReference>
<evidence type="ECO:0000256" key="1">
    <source>
        <dbReference type="ARBA" id="ARBA00022801"/>
    </source>
</evidence>
<dbReference type="InterPro" id="IPR024240">
    <property type="entry name" value="NAGLU_N"/>
</dbReference>
<dbReference type="Pfam" id="PF05089">
    <property type="entry name" value="NAGLU"/>
    <property type="match status" value="1"/>
</dbReference>
<proteinExistence type="predicted"/>
<feature type="domain" description="Alpha-N-acetylglucosaminidase C-terminal" evidence="5">
    <location>
        <begin position="476"/>
        <end position="742"/>
    </location>
</feature>
<dbReference type="InterPro" id="IPR007781">
    <property type="entry name" value="NAGLU"/>
</dbReference>
<reference evidence="6" key="2">
    <citation type="submission" date="2020-11" db="EMBL/GenBank/DDBJ databases">
        <authorList>
            <person name="McCartney M.A."/>
            <person name="Auch B."/>
            <person name="Kono T."/>
            <person name="Mallez S."/>
            <person name="Becker A."/>
            <person name="Gohl D.M."/>
            <person name="Silverstein K.A.T."/>
            <person name="Koren S."/>
            <person name="Bechman K.B."/>
            <person name="Herman A."/>
            <person name="Abrahante J.E."/>
            <person name="Garbe J."/>
        </authorList>
    </citation>
    <scope>NUCLEOTIDE SEQUENCE</scope>
    <source>
        <strain evidence="6">Duluth1</strain>
        <tissue evidence="6">Whole animal</tissue>
    </source>
</reference>
<feature type="domain" description="Alpha-N-acetylglucosaminidase tim-barrel" evidence="3">
    <location>
        <begin position="135"/>
        <end position="467"/>
    </location>
</feature>
<dbReference type="GO" id="GO:0016787">
    <property type="term" value="F:hydrolase activity"/>
    <property type="evidence" value="ECO:0007669"/>
    <property type="project" value="UniProtKB-KW"/>
</dbReference>
<gene>
    <name evidence="6" type="ORF">DPMN_155099</name>
</gene>
<feature type="domain" description="Alpha-N-acetylglucosaminidase N-terminal" evidence="4">
    <location>
        <begin position="40"/>
        <end position="120"/>
    </location>
</feature>
<dbReference type="InterPro" id="IPR024733">
    <property type="entry name" value="NAGLU_tim-barrel"/>
</dbReference>
<dbReference type="PANTHER" id="PTHR12872">
    <property type="entry name" value="ALPHA-N-ACETYLGLUCOSAMINIDASE"/>
    <property type="match status" value="1"/>
</dbReference>
<dbReference type="Gene3D" id="3.20.20.80">
    <property type="entry name" value="Glycosidases"/>
    <property type="match status" value="1"/>
</dbReference>
<dbReference type="Pfam" id="PF12971">
    <property type="entry name" value="NAGLU_N"/>
    <property type="match status" value="1"/>
</dbReference>
<comment type="caution">
    <text evidence="6">The sequence shown here is derived from an EMBL/GenBank/DDBJ whole genome shotgun (WGS) entry which is preliminary data.</text>
</comment>
<evidence type="ECO:0000259" key="5">
    <source>
        <dbReference type="Pfam" id="PF12972"/>
    </source>
</evidence>
<reference evidence="6" key="1">
    <citation type="journal article" date="2019" name="bioRxiv">
        <title>The Genome of the Zebra Mussel, Dreissena polymorpha: A Resource for Invasive Species Research.</title>
        <authorList>
            <person name="McCartney M.A."/>
            <person name="Auch B."/>
            <person name="Kono T."/>
            <person name="Mallez S."/>
            <person name="Zhang Y."/>
            <person name="Obille A."/>
            <person name="Becker A."/>
            <person name="Abrahante J.E."/>
            <person name="Garbe J."/>
            <person name="Badalamenti J.P."/>
            <person name="Herman A."/>
            <person name="Mangelson H."/>
            <person name="Liachko I."/>
            <person name="Sullivan S."/>
            <person name="Sone E.D."/>
            <person name="Koren S."/>
            <person name="Silverstein K.A.T."/>
            <person name="Beckman K.B."/>
            <person name="Gohl D.M."/>
        </authorList>
    </citation>
    <scope>NUCLEOTIDE SEQUENCE</scope>
    <source>
        <strain evidence="6">Duluth1</strain>
        <tissue evidence="6">Whole animal</tissue>
    </source>
</reference>
<evidence type="ECO:0000256" key="2">
    <source>
        <dbReference type="SAM" id="SignalP"/>
    </source>
</evidence>
<accession>A0A9D4FQK4</accession>
<dbReference type="InterPro" id="IPR024732">
    <property type="entry name" value="NAGLU_C"/>
</dbReference>